<evidence type="ECO:0000256" key="14">
    <source>
        <dbReference type="PROSITE-ProRule" id="PRU01360"/>
    </source>
</evidence>
<dbReference type="PANTHER" id="PTHR32552">
    <property type="entry name" value="FERRICHROME IRON RECEPTOR-RELATED"/>
    <property type="match status" value="1"/>
</dbReference>
<feature type="chain" id="PRO_5045292078" evidence="16">
    <location>
        <begin position="21"/>
        <end position="826"/>
    </location>
</feature>
<dbReference type="RefSeq" id="WP_311535797.1">
    <property type="nucleotide sequence ID" value="NZ_JAVRHQ010000022.1"/>
</dbReference>
<dbReference type="Gene3D" id="2.60.40.1120">
    <property type="entry name" value="Carboxypeptidase-like, regulatory domain"/>
    <property type="match status" value="1"/>
</dbReference>
<dbReference type="NCBIfam" id="TIGR01783">
    <property type="entry name" value="TonB-siderophor"/>
    <property type="match status" value="1"/>
</dbReference>
<feature type="domain" description="TonB-dependent receptor plug" evidence="18">
    <location>
        <begin position="139"/>
        <end position="232"/>
    </location>
</feature>
<reference evidence="19 20" key="1">
    <citation type="submission" date="2023-09" db="EMBL/GenBank/DDBJ databases">
        <authorList>
            <person name="Rey-Velasco X."/>
        </authorList>
    </citation>
    <scope>NUCLEOTIDE SEQUENCE [LARGE SCALE GENOMIC DNA]</scope>
    <source>
        <strain evidence="19 20">F363</strain>
    </source>
</reference>
<dbReference type="Gene3D" id="2.170.130.10">
    <property type="entry name" value="TonB-dependent receptor, plug domain"/>
    <property type="match status" value="1"/>
</dbReference>
<dbReference type="CDD" id="cd01347">
    <property type="entry name" value="ligand_gated_channel"/>
    <property type="match status" value="1"/>
</dbReference>
<dbReference type="SUPFAM" id="SSF49464">
    <property type="entry name" value="Carboxypeptidase regulatory domain-like"/>
    <property type="match status" value="1"/>
</dbReference>
<keyword evidence="11 14" id="KW-0472">Membrane</keyword>
<dbReference type="SUPFAM" id="SSF56935">
    <property type="entry name" value="Porins"/>
    <property type="match status" value="1"/>
</dbReference>
<evidence type="ECO:0000256" key="8">
    <source>
        <dbReference type="ARBA" id="ARBA00023004"/>
    </source>
</evidence>
<evidence type="ECO:0000256" key="2">
    <source>
        <dbReference type="ARBA" id="ARBA00009810"/>
    </source>
</evidence>
<evidence type="ECO:0000256" key="7">
    <source>
        <dbReference type="ARBA" id="ARBA00022729"/>
    </source>
</evidence>
<feature type="signal peptide" evidence="16">
    <location>
        <begin position="1"/>
        <end position="20"/>
    </location>
</feature>
<dbReference type="InterPro" id="IPR039426">
    <property type="entry name" value="TonB-dep_rcpt-like"/>
</dbReference>
<protein>
    <submittedName>
        <fullName evidence="19">TonB-dependent receptor</fullName>
    </submittedName>
</protein>
<gene>
    <name evidence="19" type="ORF">RM553_15185</name>
</gene>
<evidence type="ECO:0000256" key="6">
    <source>
        <dbReference type="ARBA" id="ARBA00022692"/>
    </source>
</evidence>
<keyword evidence="9" id="KW-0406">Ion transport</keyword>
<feature type="domain" description="TonB-dependent receptor-like beta-barrel" evidence="17">
    <location>
        <begin position="321"/>
        <end position="798"/>
    </location>
</feature>
<comment type="similarity">
    <text evidence="2 14 15">Belongs to the TonB-dependent receptor family.</text>
</comment>
<dbReference type="InterPro" id="IPR012910">
    <property type="entry name" value="Plug_dom"/>
</dbReference>
<keyword evidence="3 14" id="KW-0813">Transport</keyword>
<dbReference type="Proteomes" id="UP001262889">
    <property type="component" value="Unassembled WGS sequence"/>
</dbReference>
<evidence type="ECO:0000256" key="10">
    <source>
        <dbReference type="ARBA" id="ARBA00023077"/>
    </source>
</evidence>
<evidence type="ECO:0000256" key="12">
    <source>
        <dbReference type="ARBA" id="ARBA00023170"/>
    </source>
</evidence>
<accession>A0ABU3CCW3</accession>
<keyword evidence="5" id="KW-0410">Iron transport</keyword>
<dbReference type="InterPro" id="IPR010105">
    <property type="entry name" value="TonB_sidphr_rcpt"/>
</dbReference>
<dbReference type="InterPro" id="IPR037066">
    <property type="entry name" value="Plug_dom_sf"/>
</dbReference>
<proteinExistence type="inferred from homology"/>
<dbReference type="InterPro" id="IPR008969">
    <property type="entry name" value="CarboxyPept-like_regulatory"/>
</dbReference>
<evidence type="ECO:0000256" key="4">
    <source>
        <dbReference type="ARBA" id="ARBA00022452"/>
    </source>
</evidence>
<dbReference type="PROSITE" id="PS01156">
    <property type="entry name" value="TONB_DEPENDENT_REC_2"/>
    <property type="match status" value="1"/>
</dbReference>
<dbReference type="Pfam" id="PF13715">
    <property type="entry name" value="CarbopepD_reg_2"/>
    <property type="match status" value="1"/>
</dbReference>
<evidence type="ECO:0000256" key="9">
    <source>
        <dbReference type="ARBA" id="ARBA00023065"/>
    </source>
</evidence>
<dbReference type="Pfam" id="PF07715">
    <property type="entry name" value="Plug"/>
    <property type="match status" value="1"/>
</dbReference>
<dbReference type="InterPro" id="IPR000531">
    <property type="entry name" value="Beta-barrel_TonB"/>
</dbReference>
<evidence type="ECO:0000313" key="20">
    <source>
        <dbReference type="Proteomes" id="UP001262889"/>
    </source>
</evidence>
<evidence type="ECO:0000313" key="19">
    <source>
        <dbReference type="EMBL" id="MDT0644179.1"/>
    </source>
</evidence>
<dbReference type="InterPro" id="IPR010917">
    <property type="entry name" value="TonB_rcpt_CS"/>
</dbReference>
<dbReference type="Pfam" id="PF00593">
    <property type="entry name" value="TonB_dep_Rec_b-barrel"/>
    <property type="match status" value="1"/>
</dbReference>
<keyword evidence="13 14" id="KW-0998">Cell outer membrane</keyword>
<dbReference type="Gene3D" id="2.40.170.20">
    <property type="entry name" value="TonB-dependent receptor, beta-barrel domain"/>
    <property type="match status" value="1"/>
</dbReference>
<evidence type="ECO:0000256" key="1">
    <source>
        <dbReference type="ARBA" id="ARBA00004571"/>
    </source>
</evidence>
<organism evidence="19 20">
    <name type="scientific">Autumnicola tepida</name>
    <dbReference type="NCBI Taxonomy" id="3075595"/>
    <lineage>
        <taxon>Bacteria</taxon>
        <taxon>Pseudomonadati</taxon>
        <taxon>Bacteroidota</taxon>
        <taxon>Flavobacteriia</taxon>
        <taxon>Flavobacteriales</taxon>
        <taxon>Flavobacteriaceae</taxon>
        <taxon>Autumnicola</taxon>
    </lineage>
</organism>
<evidence type="ECO:0000256" key="3">
    <source>
        <dbReference type="ARBA" id="ARBA00022448"/>
    </source>
</evidence>
<keyword evidence="12 19" id="KW-0675">Receptor</keyword>
<evidence type="ECO:0000259" key="17">
    <source>
        <dbReference type="Pfam" id="PF00593"/>
    </source>
</evidence>
<evidence type="ECO:0000256" key="15">
    <source>
        <dbReference type="RuleBase" id="RU003357"/>
    </source>
</evidence>
<keyword evidence="6 14" id="KW-0812">Transmembrane</keyword>
<keyword evidence="7 16" id="KW-0732">Signal</keyword>
<evidence type="ECO:0000256" key="11">
    <source>
        <dbReference type="ARBA" id="ARBA00023136"/>
    </source>
</evidence>
<name>A0ABU3CCW3_9FLAO</name>
<comment type="subcellular location">
    <subcellularLocation>
        <location evidence="1 14">Cell outer membrane</location>
        <topology evidence="1 14">Multi-pass membrane protein</topology>
    </subcellularLocation>
</comment>
<keyword evidence="20" id="KW-1185">Reference proteome</keyword>
<keyword evidence="8" id="KW-0408">Iron</keyword>
<evidence type="ECO:0000256" key="13">
    <source>
        <dbReference type="ARBA" id="ARBA00023237"/>
    </source>
</evidence>
<dbReference type="PROSITE" id="PS52016">
    <property type="entry name" value="TONB_DEPENDENT_REC_3"/>
    <property type="match status" value="1"/>
</dbReference>
<dbReference type="PANTHER" id="PTHR32552:SF68">
    <property type="entry name" value="FERRICHROME OUTER MEMBRANE TRANSPORTER_PHAGE RECEPTOR"/>
    <property type="match status" value="1"/>
</dbReference>
<keyword evidence="4 14" id="KW-1134">Transmembrane beta strand</keyword>
<evidence type="ECO:0000259" key="18">
    <source>
        <dbReference type="Pfam" id="PF07715"/>
    </source>
</evidence>
<comment type="caution">
    <text evidence="19">The sequence shown here is derived from an EMBL/GenBank/DDBJ whole genome shotgun (WGS) entry which is preliminary data.</text>
</comment>
<dbReference type="EMBL" id="JAVRHQ010000022">
    <property type="protein sequence ID" value="MDT0644179.1"/>
    <property type="molecule type" value="Genomic_DNA"/>
</dbReference>
<dbReference type="InterPro" id="IPR036942">
    <property type="entry name" value="Beta-barrel_TonB_sf"/>
</dbReference>
<keyword evidence="10 15" id="KW-0798">TonB box</keyword>
<sequence>MNQKYFLLMLLLAVVQQGLAQSNGSLRGKIINNNRAAVSNANIDIEGTSIGTESEDDGEFVLRNIPGGNYTLRISYVGYQTKEIAVSVQNGRTTTVPNIILNSKEEQLGEVVLRANANTNEFARTKSEYVAKLPLKDIENPQVYNTITTELMKEQVVTDFDDALKNVPGIFKLWESTGRGNDGAGYFSLRGFAVQPTLVNGLPAVTNGSPDPANIERVEVIKGPSGTLYGSSLISYGGLINIATKQPYSYFGGDITYTMGSYGLNRITADVNTPLDEKGDVALRLNTAYNWEESFQDAGFKKSLFVAPSLSYKVNDRLSFYLNTEFYSGQSTNPAMLFVDRGAPLRVNNIGELGYDPERSYTSNDLVLENPTFSLQGQMFYKLSDEWTSQTAVSRGSTKSKGYYSYLYETTRFYQGQDEIEGEVTNLDEGVVFTRYMNNQNSTTLTTDLQQNFIGDFEIAGMRNRMVVGLDYYNRQVTDNSTGYVGNGNIYIGDASLENINQSVYGIYDPAAYVTNNDSGILSSQGVDYLLRNAPRNNNQTQEEVYSAYVSDVINFTPALSAMASLRIDQFESDNNSQTALSPKFGVVYQPVLDKVSIFANYMDGFSNVAPQEEGDPAEGLTTTVTFDPEHASQLEVGTKLSLLQNRLLATFSYYDIQVSNIVMEETGRPFYYVQDGELYSRGFEASITANPVDGLNIIAGYSHNESELTQSDQTDFLGRRPESAGPKDMANLWASYKFQMGSLQGFGIGFGGNYAGDNMIFNRQLGGVFTLPSYTVFNASVFYNVEKFAINLKLNNIGNEEYYAGWSTINPQLPRNFLASLTYKF</sequence>
<evidence type="ECO:0000256" key="5">
    <source>
        <dbReference type="ARBA" id="ARBA00022496"/>
    </source>
</evidence>
<evidence type="ECO:0000256" key="16">
    <source>
        <dbReference type="SAM" id="SignalP"/>
    </source>
</evidence>